<proteinExistence type="predicted"/>
<evidence type="ECO:0000313" key="2">
    <source>
        <dbReference type="EMBL" id="KAK1536540.1"/>
    </source>
</evidence>
<dbReference type="RefSeq" id="XP_060318702.1">
    <property type="nucleotide sequence ID" value="XM_060450052.1"/>
</dbReference>
<feature type="compositionally biased region" description="Basic and acidic residues" evidence="1">
    <location>
        <begin position="57"/>
        <end position="67"/>
    </location>
</feature>
<evidence type="ECO:0000313" key="3">
    <source>
        <dbReference type="Proteomes" id="UP001240678"/>
    </source>
</evidence>
<feature type="compositionally biased region" description="Basic residues" evidence="1">
    <location>
        <begin position="1"/>
        <end position="12"/>
    </location>
</feature>
<reference evidence="2 3" key="1">
    <citation type="submission" date="2016-10" db="EMBL/GenBank/DDBJ databases">
        <title>The genome sequence of Colletotrichum fioriniae PJ7.</title>
        <authorList>
            <person name="Baroncelli R."/>
        </authorList>
    </citation>
    <scope>NUCLEOTIDE SEQUENCE [LARGE SCALE GENOMIC DNA]</scope>
    <source>
        <strain evidence="2 3">IMI 309622</strain>
    </source>
</reference>
<dbReference type="AlphaFoldDB" id="A0AAI9Z6C7"/>
<dbReference type="EMBL" id="MOOE01000002">
    <property type="protein sequence ID" value="KAK1536540.1"/>
    <property type="molecule type" value="Genomic_DNA"/>
</dbReference>
<accession>A0AAI9Z6C7</accession>
<feature type="non-terminal residue" evidence="2">
    <location>
        <position position="1"/>
    </location>
</feature>
<dbReference type="Proteomes" id="UP001240678">
    <property type="component" value="Unassembled WGS sequence"/>
</dbReference>
<evidence type="ECO:0000256" key="1">
    <source>
        <dbReference type="SAM" id="MobiDB-lite"/>
    </source>
</evidence>
<organism evidence="2 3">
    <name type="scientific">Colletotrichum costaricense</name>
    <dbReference type="NCBI Taxonomy" id="1209916"/>
    <lineage>
        <taxon>Eukaryota</taxon>
        <taxon>Fungi</taxon>
        <taxon>Dikarya</taxon>
        <taxon>Ascomycota</taxon>
        <taxon>Pezizomycotina</taxon>
        <taxon>Sordariomycetes</taxon>
        <taxon>Hypocreomycetidae</taxon>
        <taxon>Glomerellales</taxon>
        <taxon>Glomerellaceae</taxon>
        <taxon>Colletotrichum</taxon>
        <taxon>Colletotrichum acutatum species complex</taxon>
    </lineage>
</organism>
<keyword evidence="3" id="KW-1185">Reference proteome</keyword>
<feature type="compositionally biased region" description="Basic and acidic residues" evidence="1">
    <location>
        <begin position="22"/>
        <end position="49"/>
    </location>
</feature>
<comment type="caution">
    <text evidence="2">The sequence shown here is derived from an EMBL/GenBank/DDBJ whole genome shotgun (WGS) entry which is preliminary data.</text>
</comment>
<gene>
    <name evidence="2" type="ORF">CCOS01_01860</name>
</gene>
<protein>
    <submittedName>
        <fullName evidence="2">Uncharacterized protein</fullName>
    </submittedName>
</protein>
<feature type="region of interest" description="Disordered" evidence="1">
    <location>
        <begin position="1"/>
        <end position="67"/>
    </location>
</feature>
<name>A0AAI9Z6C7_9PEZI</name>
<dbReference type="GeneID" id="85333599"/>
<sequence>LASTHQCRRKPSRSQGYNLRGQLDHTADTRCRRDNDEGHREQKGMHSQDTKPAGTSGREKREPMPRRNEDNVHYFAFPRHSAPIAGCNDAIRSPFSRPEFRPDLPVLLLRFGLEIDSLSALVNRHMQPAVSPKQTGKVPYLARADGPAKSLCQATGQAGESVRSLSIKYQLVNVARHGDHGPSSKVENMACSR</sequence>